<protein>
    <submittedName>
        <fullName evidence="4">Transcriptional regulator</fullName>
    </submittedName>
</protein>
<keyword evidence="1 2" id="KW-0238">DNA-binding</keyword>
<sequence>MDNVAKEAGVSKQTVYSHFKNKDALFTAVISLKCRQYQMDEEHILECPKNLKAVLLLIAEQFVRLLHDKDVIAMYRVVMGEVSTNVHVAELFYEAGPKQAMQILKDYLLQQQEIHIPQQHLKHLIMAFFNMLKGEHHMLSLMGLPGELDEQQQRDFVHLVVEDYLLILQRHAS</sequence>
<dbReference type="Gene3D" id="1.10.357.10">
    <property type="entry name" value="Tetracycline Repressor, domain 2"/>
    <property type="match status" value="1"/>
</dbReference>
<dbReference type="Gene3D" id="1.10.10.60">
    <property type="entry name" value="Homeodomain-like"/>
    <property type="match status" value="1"/>
</dbReference>
<dbReference type="EMBL" id="AP027272">
    <property type="protein sequence ID" value="BDX05329.1"/>
    <property type="molecule type" value="Genomic_DNA"/>
</dbReference>
<accession>A0AA48KRE3</accession>
<evidence type="ECO:0000313" key="4">
    <source>
        <dbReference type="EMBL" id="BDX05329.1"/>
    </source>
</evidence>
<evidence type="ECO:0000313" key="5">
    <source>
        <dbReference type="Proteomes" id="UP001333710"/>
    </source>
</evidence>
<dbReference type="GO" id="GO:0003677">
    <property type="term" value="F:DNA binding"/>
    <property type="evidence" value="ECO:0007669"/>
    <property type="project" value="UniProtKB-UniRule"/>
</dbReference>
<gene>
    <name evidence="4" type="ORF">MACH26_08500</name>
</gene>
<proteinExistence type="predicted"/>
<dbReference type="Pfam" id="PF14246">
    <property type="entry name" value="TetR_C_7"/>
    <property type="match status" value="1"/>
</dbReference>
<evidence type="ECO:0000259" key="3">
    <source>
        <dbReference type="PROSITE" id="PS50977"/>
    </source>
</evidence>
<name>A0AA48KRE3_9ALTE</name>
<dbReference type="InterPro" id="IPR009057">
    <property type="entry name" value="Homeodomain-like_sf"/>
</dbReference>
<evidence type="ECO:0000256" key="2">
    <source>
        <dbReference type="PROSITE-ProRule" id="PRU00335"/>
    </source>
</evidence>
<dbReference type="PROSITE" id="PS50977">
    <property type="entry name" value="HTH_TETR_2"/>
    <property type="match status" value="1"/>
</dbReference>
<dbReference type="InterPro" id="IPR001647">
    <property type="entry name" value="HTH_TetR"/>
</dbReference>
<organism evidence="4 5">
    <name type="scientific">Planctobacterium marinum</name>
    <dbReference type="NCBI Taxonomy" id="1631968"/>
    <lineage>
        <taxon>Bacteria</taxon>
        <taxon>Pseudomonadati</taxon>
        <taxon>Pseudomonadota</taxon>
        <taxon>Gammaproteobacteria</taxon>
        <taxon>Alteromonadales</taxon>
        <taxon>Alteromonadaceae</taxon>
        <taxon>Planctobacterium</taxon>
    </lineage>
</organism>
<dbReference type="KEGG" id="pmaw:MACH26_08500"/>
<comment type="caution">
    <text evidence="2">Lacks conserved residue(s) required for the propagation of feature annotation.</text>
</comment>
<dbReference type="InterPro" id="IPR039536">
    <property type="entry name" value="TetR_C_Proteobacteria"/>
</dbReference>
<keyword evidence="5" id="KW-1185">Reference proteome</keyword>
<feature type="domain" description="HTH tetR-type" evidence="3">
    <location>
        <begin position="1"/>
        <end position="37"/>
    </location>
</feature>
<dbReference type="AlphaFoldDB" id="A0AA48KRE3"/>
<reference evidence="4" key="1">
    <citation type="submission" date="2023-01" db="EMBL/GenBank/DDBJ databases">
        <title>Complete genome sequence of Planctobacterium marinum strain Dej080120_11.</title>
        <authorList>
            <person name="Ueki S."/>
            <person name="Maruyama F."/>
        </authorList>
    </citation>
    <scope>NUCLEOTIDE SEQUENCE</scope>
    <source>
        <strain evidence="4">Dej080120_11</strain>
    </source>
</reference>
<dbReference type="Proteomes" id="UP001333710">
    <property type="component" value="Chromosome"/>
</dbReference>
<dbReference type="SUPFAM" id="SSF46689">
    <property type="entry name" value="Homeodomain-like"/>
    <property type="match status" value="1"/>
</dbReference>
<dbReference type="Pfam" id="PF00440">
    <property type="entry name" value="TetR_N"/>
    <property type="match status" value="1"/>
</dbReference>
<evidence type="ECO:0000256" key="1">
    <source>
        <dbReference type="ARBA" id="ARBA00023125"/>
    </source>
</evidence>